<dbReference type="SMART" id="SM00889">
    <property type="entry name" value="EFG_IV"/>
    <property type="match status" value="1"/>
</dbReference>
<protein>
    <submittedName>
        <fullName evidence="6">GTP-binding protein</fullName>
    </submittedName>
</protein>
<accession>A0A413R9C0</accession>
<feature type="domain" description="Tr-type G" evidence="5">
    <location>
        <begin position="1"/>
        <end position="225"/>
    </location>
</feature>
<dbReference type="PANTHER" id="PTHR43261">
    <property type="entry name" value="TRANSLATION ELONGATION FACTOR G-RELATED"/>
    <property type="match status" value="1"/>
</dbReference>
<dbReference type="Gene3D" id="3.30.230.10">
    <property type="match status" value="1"/>
</dbReference>
<dbReference type="Pfam" id="PF00009">
    <property type="entry name" value="GTP_EFTU"/>
    <property type="match status" value="1"/>
</dbReference>
<proteinExistence type="predicted"/>
<dbReference type="InterPro" id="IPR041095">
    <property type="entry name" value="EFG_II"/>
</dbReference>
<evidence type="ECO:0000256" key="2">
    <source>
        <dbReference type="ARBA" id="ARBA00022917"/>
    </source>
</evidence>
<evidence type="ECO:0000256" key="4">
    <source>
        <dbReference type="ARBA" id="ARBA00023251"/>
    </source>
</evidence>
<dbReference type="AlphaFoldDB" id="A0A413R9C0"/>
<organism evidence="6 7">
    <name type="scientific">Eubacterium ventriosum</name>
    <dbReference type="NCBI Taxonomy" id="39496"/>
    <lineage>
        <taxon>Bacteria</taxon>
        <taxon>Bacillati</taxon>
        <taxon>Bacillota</taxon>
        <taxon>Clostridia</taxon>
        <taxon>Eubacteriales</taxon>
        <taxon>Eubacteriaceae</taxon>
        <taxon>Eubacterium</taxon>
    </lineage>
</organism>
<dbReference type="GO" id="GO:0006412">
    <property type="term" value="P:translation"/>
    <property type="evidence" value="ECO:0007669"/>
    <property type="project" value="UniProtKB-KW"/>
</dbReference>
<dbReference type="CDD" id="cd10912">
    <property type="entry name" value="PIN_YacP-like"/>
    <property type="match status" value="1"/>
</dbReference>
<dbReference type="InterPro" id="IPR035650">
    <property type="entry name" value="Tet_C"/>
</dbReference>
<keyword evidence="1" id="KW-0547">Nucleotide-binding</keyword>
<dbReference type="PRINTS" id="PR01037">
    <property type="entry name" value="TCRTETOQM"/>
</dbReference>
<evidence type="ECO:0000313" key="7">
    <source>
        <dbReference type="Proteomes" id="UP000284779"/>
    </source>
</evidence>
<evidence type="ECO:0000256" key="1">
    <source>
        <dbReference type="ARBA" id="ARBA00022741"/>
    </source>
</evidence>
<evidence type="ECO:0000256" key="3">
    <source>
        <dbReference type="ARBA" id="ARBA00023134"/>
    </source>
</evidence>
<reference evidence="6 7" key="1">
    <citation type="submission" date="2018-08" db="EMBL/GenBank/DDBJ databases">
        <title>A genome reference for cultivated species of the human gut microbiota.</title>
        <authorList>
            <person name="Zou Y."/>
            <person name="Xue W."/>
            <person name="Luo G."/>
        </authorList>
    </citation>
    <scope>NUCLEOTIDE SEQUENCE [LARGE SCALE GENOMIC DNA]</scope>
    <source>
        <strain evidence="6 7">AM44-11BH</strain>
    </source>
</reference>
<dbReference type="Pfam" id="PF14492">
    <property type="entry name" value="EFG_III"/>
    <property type="match status" value="1"/>
</dbReference>
<dbReference type="PROSITE" id="PS00301">
    <property type="entry name" value="G_TR_1"/>
    <property type="match status" value="1"/>
</dbReference>
<dbReference type="RefSeq" id="WP_117970049.1">
    <property type="nucleotide sequence ID" value="NZ_CAUBDO010000007.1"/>
</dbReference>
<dbReference type="InterPro" id="IPR035647">
    <property type="entry name" value="EFG_III/V"/>
</dbReference>
<dbReference type="InterPro" id="IPR031157">
    <property type="entry name" value="G_TR_CS"/>
</dbReference>
<comment type="caution">
    <text evidence="6">The sequence shown here is derived from an EMBL/GenBank/DDBJ whole genome shotgun (WGS) entry which is preliminary data.</text>
</comment>
<evidence type="ECO:0000259" key="5">
    <source>
        <dbReference type="PROSITE" id="PS51722"/>
    </source>
</evidence>
<dbReference type="Proteomes" id="UP000284779">
    <property type="component" value="Unassembled WGS sequence"/>
</dbReference>
<dbReference type="InterPro" id="IPR020568">
    <property type="entry name" value="Ribosomal_Su5_D2-typ_SF"/>
</dbReference>
<dbReference type="GO" id="GO:0046677">
    <property type="term" value="P:response to antibiotic"/>
    <property type="evidence" value="ECO:0007669"/>
    <property type="project" value="UniProtKB-KW"/>
</dbReference>
<dbReference type="Gene3D" id="2.40.30.10">
    <property type="entry name" value="Translation factors"/>
    <property type="match status" value="1"/>
</dbReference>
<dbReference type="InterPro" id="IPR027417">
    <property type="entry name" value="P-loop_NTPase"/>
</dbReference>
<dbReference type="PANTHER" id="PTHR43261:SF1">
    <property type="entry name" value="RIBOSOME-RELEASING FACTOR 2, MITOCHONDRIAL"/>
    <property type="match status" value="1"/>
</dbReference>
<dbReference type="Gene3D" id="3.30.70.240">
    <property type="match status" value="1"/>
</dbReference>
<dbReference type="SUPFAM" id="SSF52540">
    <property type="entry name" value="P-loop containing nucleoside triphosphate hydrolases"/>
    <property type="match status" value="1"/>
</dbReference>
<keyword evidence="7" id="KW-1185">Reference proteome</keyword>
<dbReference type="PROSITE" id="PS51722">
    <property type="entry name" value="G_TR_2"/>
    <property type="match status" value="1"/>
</dbReference>
<gene>
    <name evidence="6" type="ORF">DW944_04735</name>
</gene>
<dbReference type="Pfam" id="PF05991">
    <property type="entry name" value="NYN_YacP"/>
    <property type="match status" value="1"/>
</dbReference>
<dbReference type="InterPro" id="IPR000795">
    <property type="entry name" value="T_Tr_GTP-bd_dom"/>
</dbReference>
<dbReference type="InterPro" id="IPR009000">
    <property type="entry name" value="Transl_B-barrel_sf"/>
</dbReference>
<dbReference type="SUPFAM" id="SSF54980">
    <property type="entry name" value="EF-G C-terminal domain-like"/>
    <property type="match status" value="2"/>
</dbReference>
<dbReference type="SUPFAM" id="SSF54211">
    <property type="entry name" value="Ribosomal protein S5 domain 2-like"/>
    <property type="match status" value="1"/>
</dbReference>
<dbReference type="InterPro" id="IPR005517">
    <property type="entry name" value="Transl_elong_EFG/EF2_IV"/>
</dbReference>
<dbReference type="EMBL" id="QSFD01000004">
    <property type="protein sequence ID" value="RHA19044.1"/>
    <property type="molecule type" value="Genomic_DNA"/>
</dbReference>
<dbReference type="Gene3D" id="3.30.70.870">
    <property type="entry name" value="Elongation Factor G (Translational Gtpase), domain 3"/>
    <property type="match status" value="1"/>
</dbReference>
<sequence length="861" mass="97054">MKKITLGILAHVDSGKTTLSEAFLYATGKIRKLGRVDHKDAFLDNFDLEKQRGITIFSKQAELEYADTKITLLDTPGHVDFSAEMERTLQVFDYAVLVVSGSEGVQGHTETLWKLLNKYNIPTFIFVNKMDMPGTNKEFALTNIRNKFGDGVIDLSVEEKDMEAIAVCDEDVLEMYMESGEISDETIADLVYERKLFPCYFGSALKNEGIDKLLDGINRYSFEHVYHEEFGAKVFKIVKENGVRLTYMKITGGFIKVKDILSGITDGNQWSEKINDIRVYSGEKFKSISEADAGCICAISGLNNTYPGQGLGFEMQSESPNLQPVLSYQIIIPENVNINQAYKMLKELEEEDPTLSLKWNEETKEIIANVMGPIQIQVLKHIIKERFNMDVEFGTGSILYKETINNIVEGVGHFEPLKHYAEVHLLMEPGQLGSGITFESNLNESLLSRNWQRLIMTHLAEKEHKGVLTGSPITDIHFTLVAGKAHLKHTEGGDFREATYRAIRQGLKKAESVLLEPYYNFTLKIPSENIGRAMTDIDQMSGNINQPESEGEMSVITGFAPAATIGDYINTVNEYTHGTGTLSLDYKGYGPCHNSEEIIAEKAYDSEADIANPTGSVFCSHGAGFVVPWDQVEQYMHVKTDSKNGEMYDIENVPVIRSASNTYRDSYATDKELEEIFEKTFGPIKRKKYTEKKVRQYSENKQKATHKKVLPQCLLVDGYNIVFAWDELKEIAKTNIDGARDRLLDIMCNYQGYKGNTVIVVFDAYNVKKHAETVSKYHNIYVVYTKEAETADMYIAKTTHKLANKFQVTVATSDALEQLIIMGHGALRMSASNFKEEVDNVNKAISEQINKTSRLENYVLK</sequence>
<dbReference type="InterPro" id="IPR010298">
    <property type="entry name" value="YacP-like"/>
</dbReference>
<dbReference type="Gene3D" id="3.40.50.300">
    <property type="entry name" value="P-loop containing nucleotide triphosphate hydrolases"/>
    <property type="match status" value="1"/>
</dbReference>
<dbReference type="Pfam" id="PF03764">
    <property type="entry name" value="EFG_IV"/>
    <property type="match status" value="1"/>
</dbReference>
<name>A0A413R9C0_9FIRM</name>
<dbReference type="NCBIfam" id="TIGR00231">
    <property type="entry name" value="small_GTP"/>
    <property type="match status" value="1"/>
</dbReference>
<dbReference type="GO" id="GO:0032790">
    <property type="term" value="P:ribosome disassembly"/>
    <property type="evidence" value="ECO:0007669"/>
    <property type="project" value="TreeGrafter"/>
</dbReference>
<keyword evidence="3" id="KW-0342">GTP-binding</keyword>
<dbReference type="GO" id="GO:0005525">
    <property type="term" value="F:GTP binding"/>
    <property type="evidence" value="ECO:0007669"/>
    <property type="project" value="UniProtKB-KW"/>
</dbReference>
<dbReference type="SMART" id="SM00838">
    <property type="entry name" value="EFG_C"/>
    <property type="match status" value="1"/>
</dbReference>
<keyword evidence="4" id="KW-0046">Antibiotic resistance</keyword>
<keyword evidence="2" id="KW-0648">Protein biosynthesis</keyword>
<dbReference type="InterPro" id="IPR014721">
    <property type="entry name" value="Ribsml_uS5_D2-typ_fold_subgr"/>
</dbReference>
<dbReference type="PRINTS" id="PR00315">
    <property type="entry name" value="ELONGATNFCT"/>
</dbReference>
<dbReference type="GO" id="GO:0003924">
    <property type="term" value="F:GTPase activity"/>
    <property type="evidence" value="ECO:0007669"/>
    <property type="project" value="InterPro"/>
</dbReference>
<dbReference type="Pfam" id="PF00679">
    <property type="entry name" value="EFG_C"/>
    <property type="match status" value="1"/>
</dbReference>
<dbReference type="CDD" id="cd03711">
    <property type="entry name" value="Tet_C"/>
    <property type="match status" value="1"/>
</dbReference>
<dbReference type="InterPro" id="IPR005225">
    <property type="entry name" value="Small_GTP-bd"/>
</dbReference>
<dbReference type="InterPro" id="IPR000640">
    <property type="entry name" value="EFG_V-like"/>
</dbReference>
<evidence type="ECO:0000313" key="6">
    <source>
        <dbReference type="EMBL" id="RHA19044.1"/>
    </source>
</evidence>
<dbReference type="SUPFAM" id="SSF50447">
    <property type="entry name" value="Translation proteins"/>
    <property type="match status" value="1"/>
</dbReference>